<protein>
    <submittedName>
        <fullName evidence="1">Uncharacterized protein</fullName>
    </submittedName>
</protein>
<accession>A0A0V0RD30</accession>
<evidence type="ECO:0000313" key="1">
    <source>
        <dbReference type="EMBL" id="KRX12288.1"/>
    </source>
</evidence>
<keyword evidence="2" id="KW-1185">Reference proteome</keyword>
<name>A0A0V0RD30_9BILA</name>
<evidence type="ECO:0000313" key="2">
    <source>
        <dbReference type="Proteomes" id="UP000054630"/>
    </source>
</evidence>
<comment type="caution">
    <text evidence="1">The sequence shown here is derived from an EMBL/GenBank/DDBJ whole genome shotgun (WGS) entry which is preliminary data.</text>
</comment>
<gene>
    <name evidence="1" type="ORF">T07_6217</name>
</gene>
<proteinExistence type="predicted"/>
<dbReference type="AlphaFoldDB" id="A0A0V0RD30"/>
<organism evidence="1 2">
    <name type="scientific">Trichinella nelsoni</name>
    <dbReference type="NCBI Taxonomy" id="6336"/>
    <lineage>
        <taxon>Eukaryota</taxon>
        <taxon>Metazoa</taxon>
        <taxon>Ecdysozoa</taxon>
        <taxon>Nematoda</taxon>
        <taxon>Enoplea</taxon>
        <taxon>Dorylaimia</taxon>
        <taxon>Trichinellida</taxon>
        <taxon>Trichinellidae</taxon>
        <taxon>Trichinella</taxon>
    </lineage>
</organism>
<dbReference type="EMBL" id="JYDL01000547">
    <property type="protein sequence ID" value="KRX12288.1"/>
    <property type="molecule type" value="Genomic_DNA"/>
</dbReference>
<dbReference type="Proteomes" id="UP000054630">
    <property type="component" value="Unassembled WGS sequence"/>
</dbReference>
<reference evidence="1 2" key="1">
    <citation type="submission" date="2015-01" db="EMBL/GenBank/DDBJ databases">
        <title>Evolution of Trichinella species and genotypes.</title>
        <authorList>
            <person name="Korhonen P.K."/>
            <person name="Edoardo P."/>
            <person name="Giuseppe L.R."/>
            <person name="Gasser R.B."/>
        </authorList>
    </citation>
    <scope>NUCLEOTIDE SEQUENCE [LARGE SCALE GENOMIC DNA]</scope>
    <source>
        <strain evidence="1">ISS37</strain>
    </source>
</reference>
<sequence length="225" mass="24786">MALTTMHVKTHTYVFSNVNGFPSLLARMGPAKSTPTYTKGPIGSVLSGGSPAIRCPNGLAVARRQTIHFHTTSFTALRPLVIQNLLLVAASREAAPRGHAESTVSPLHHHAGETWAPGLLNLNLPDPRLFRLPCLSRRQAKGLLSQLHWQSRVGDEPQAPNCNMYQLSIAAVARNFHDRPKVELHRVGHDQSRFSAFQLHLLWNLSVADLQIWPCTLIQLEPPGS</sequence>